<evidence type="ECO:0000313" key="2">
    <source>
        <dbReference type="EMBL" id="OCK41990.1"/>
    </source>
</evidence>
<dbReference type="Proteomes" id="UP000093186">
    <property type="component" value="Unassembled WGS sequence"/>
</dbReference>
<comment type="caution">
    <text evidence="2">The sequence shown here is derived from an EMBL/GenBank/DDBJ whole genome shotgun (WGS) entry which is preliminary data.</text>
</comment>
<dbReference type="STRING" id="447689.BA195_12275"/>
<dbReference type="InterPro" id="IPR035901">
    <property type="entry name" value="GIY-YIG_endonuc_sf"/>
</dbReference>
<proteinExistence type="predicted"/>
<dbReference type="InterPro" id="IPR053748">
    <property type="entry name" value="Host_DNA_Degrad_Endo"/>
</dbReference>
<name>A0A1B9XWR0_9FLAO</name>
<protein>
    <recommendedName>
        <fullName evidence="1">GIY-YIG domain-containing protein</fullName>
    </recommendedName>
</protein>
<reference evidence="2 3" key="1">
    <citation type="submission" date="2016-06" db="EMBL/GenBank/DDBJ databases">
        <title>Draft Genome Sequence of Tenacibaculum soleae UCD-KL19.</title>
        <authorList>
            <person name="Eisen J.A."/>
            <person name="Coil D.A."/>
            <person name="Lujan K.M."/>
        </authorList>
    </citation>
    <scope>NUCLEOTIDE SEQUENCE [LARGE SCALE GENOMIC DNA]</scope>
    <source>
        <strain evidence="2 3">UCD-KL19</strain>
    </source>
</reference>
<dbReference type="Gene3D" id="3.40.1440.40">
    <property type="match status" value="1"/>
</dbReference>
<dbReference type="OrthoDB" id="7063431at2"/>
<dbReference type="Pfam" id="PF01541">
    <property type="entry name" value="GIY-YIG"/>
    <property type="match status" value="1"/>
</dbReference>
<dbReference type="InterPro" id="IPR000305">
    <property type="entry name" value="GIY-YIG_endonuc"/>
</dbReference>
<dbReference type="AlphaFoldDB" id="A0A1B9XWR0"/>
<evidence type="ECO:0000313" key="3">
    <source>
        <dbReference type="Proteomes" id="UP000093186"/>
    </source>
</evidence>
<organism evidence="2 3">
    <name type="scientific">Tenacibaculum soleae</name>
    <dbReference type="NCBI Taxonomy" id="447689"/>
    <lineage>
        <taxon>Bacteria</taxon>
        <taxon>Pseudomonadati</taxon>
        <taxon>Bacteroidota</taxon>
        <taxon>Flavobacteriia</taxon>
        <taxon>Flavobacteriales</taxon>
        <taxon>Flavobacteriaceae</taxon>
        <taxon>Tenacibaculum</taxon>
    </lineage>
</organism>
<feature type="domain" description="GIY-YIG" evidence="1">
    <location>
        <begin position="41"/>
        <end position="127"/>
    </location>
</feature>
<dbReference type="EMBL" id="MAKX01000035">
    <property type="protein sequence ID" value="OCK41990.1"/>
    <property type="molecule type" value="Genomic_DNA"/>
</dbReference>
<dbReference type="SUPFAM" id="SSF82771">
    <property type="entry name" value="GIY-YIG endonuclease"/>
    <property type="match status" value="1"/>
</dbReference>
<gene>
    <name evidence="2" type="ORF">BA195_12275</name>
</gene>
<dbReference type="SMART" id="SM00465">
    <property type="entry name" value="GIYc"/>
    <property type="match status" value="1"/>
</dbReference>
<keyword evidence="3" id="KW-1185">Reference proteome</keyword>
<sequence length="133" mass="15815">MKLLKIAISEVVNEGKKFVLDENNLISYDEFLLLKSTLFKDRGVVYFIFVEKELKYIGKSKGKNFKQRMRNHFITKNKKTASKLDKIRKEINAGKKVNLSFLLTEKESFRSVIEDELILWFKDKYELWNQQKG</sequence>
<dbReference type="RefSeq" id="WP_068706001.1">
    <property type="nucleotide sequence ID" value="NZ_MAKX01000035.1"/>
</dbReference>
<accession>A0A1B9XWR0</accession>
<dbReference type="PROSITE" id="PS50164">
    <property type="entry name" value="GIY_YIG"/>
    <property type="match status" value="1"/>
</dbReference>
<evidence type="ECO:0000259" key="1">
    <source>
        <dbReference type="PROSITE" id="PS50164"/>
    </source>
</evidence>